<dbReference type="OrthoDB" id="2574at2759"/>
<protein>
    <recommendedName>
        <fullName evidence="6">ATP phosphoribosyltransferase</fullName>
        <ecNumber evidence="5">2.4.2.17</ecNumber>
    </recommendedName>
</protein>
<gene>
    <name evidence="16" type="ORF">CONCODRAFT_76836</name>
</gene>
<evidence type="ECO:0000256" key="1">
    <source>
        <dbReference type="ARBA" id="ARBA00000915"/>
    </source>
</evidence>
<evidence type="ECO:0000313" key="16">
    <source>
        <dbReference type="EMBL" id="KXN74437.1"/>
    </source>
</evidence>
<organism evidence="16 17">
    <name type="scientific">Conidiobolus coronatus (strain ATCC 28846 / CBS 209.66 / NRRL 28638)</name>
    <name type="common">Delacroixia coronata</name>
    <dbReference type="NCBI Taxonomy" id="796925"/>
    <lineage>
        <taxon>Eukaryota</taxon>
        <taxon>Fungi</taxon>
        <taxon>Fungi incertae sedis</taxon>
        <taxon>Zoopagomycota</taxon>
        <taxon>Entomophthoromycotina</taxon>
        <taxon>Entomophthoromycetes</taxon>
        <taxon>Entomophthorales</taxon>
        <taxon>Ancylistaceae</taxon>
        <taxon>Conidiobolus</taxon>
    </lineage>
</organism>
<dbReference type="EMBL" id="KQ964423">
    <property type="protein sequence ID" value="KXN74437.1"/>
    <property type="molecule type" value="Genomic_DNA"/>
</dbReference>
<comment type="subcellular location">
    <subcellularLocation>
        <location evidence="2">Cytoplasm</location>
    </subcellularLocation>
</comment>
<evidence type="ECO:0000259" key="15">
    <source>
        <dbReference type="Pfam" id="PF08029"/>
    </source>
</evidence>
<dbReference type="InterPro" id="IPR013820">
    <property type="entry name" value="ATP_PRibTrfase_cat"/>
</dbReference>
<keyword evidence="17" id="KW-1185">Reference proteome</keyword>
<dbReference type="GO" id="GO:0005524">
    <property type="term" value="F:ATP binding"/>
    <property type="evidence" value="ECO:0007669"/>
    <property type="project" value="UniProtKB-KW"/>
</dbReference>
<evidence type="ECO:0000256" key="11">
    <source>
        <dbReference type="ARBA" id="ARBA00022741"/>
    </source>
</evidence>
<keyword evidence="8" id="KW-0028">Amino-acid biosynthesis</keyword>
<dbReference type="Pfam" id="PF01634">
    <property type="entry name" value="HisG"/>
    <property type="match status" value="1"/>
</dbReference>
<name>A0A137PHG4_CONC2</name>
<dbReference type="FunFam" id="3.40.190.10:FF:000123">
    <property type="entry name" value="HIS1p ATP phosphoribosyltransferase"/>
    <property type="match status" value="1"/>
</dbReference>
<dbReference type="PANTHER" id="PTHR21403">
    <property type="entry name" value="ATP PHOSPHORIBOSYLTRANSFERASE ATP-PRTASE"/>
    <property type="match status" value="1"/>
</dbReference>
<dbReference type="Pfam" id="PF08029">
    <property type="entry name" value="HisG_C"/>
    <property type="match status" value="1"/>
</dbReference>
<keyword evidence="10" id="KW-0808">Transferase</keyword>
<comment type="pathway">
    <text evidence="3">Amino-acid biosynthesis; L-histidine biosynthesis; L-histidine from 5-phospho-alpha-D-ribose 1-diphosphate: step 1/9.</text>
</comment>
<dbReference type="STRING" id="796925.A0A137PHG4"/>
<keyword evidence="13" id="KW-0368">Histidine biosynthesis</keyword>
<comment type="catalytic activity">
    <reaction evidence="1">
        <text>1-(5-phospho-beta-D-ribosyl)-ATP + diphosphate = 5-phospho-alpha-D-ribose 1-diphosphate + ATP</text>
        <dbReference type="Rhea" id="RHEA:18473"/>
        <dbReference type="ChEBI" id="CHEBI:30616"/>
        <dbReference type="ChEBI" id="CHEBI:33019"/>
        <dbReference type="ChEBI" id="CHEBI:58017"/>
        <dbReference type="ChEBI" id="CHEBI:73183"/>
        <dbReference type="EC" id="2.4.2.17"/>
    </reaction>
</comment>
<dbReference type="NCBIfam" id="TIGR00070">
    <property type="entry name" value="hisG"/>
    <property type="match status" value="1"/>
</dbReference>
<dbReference type="PROSITE" id="PS01316">
    <property type="entry name" value="ATP_P_PHORIBOSYLTR"/>
    <property type="match status" value="1"/>
</dbReference>
<dbReference type="SUPFAM" id="SSF54913">
    <property type="entry name" value="GlnB-like"/>
    <property type="match status" value="1"/>
</dbReference>
<dbReference type="GO" id="GO:0000287">
    <property type="term" value="F:magnesium ion binding"/>
    <property type="evidence" value="ECO:0007669"/>
    <property type="project" value="InterPro"/>
</dbReference>
<dbReference type="UniPathway" id="UPA00031">
    <property type="reaction ID" value="UER00006"/>
</dbReference>
<dbReference type="Proteomes" id="UP000070444">
    <property type="component" value="Unassembled WGS sequence"/>
</dbReference>
<dbReference type="InterPro" id="IPR018198">
    <property type="entry name" value="ATP_PRibTrfase_CS"/>
</dbReference>
<evidence type="ECO:0000256" key="6">
    <source>
        <dbReference type="ARBA" id="ARBA00020998"/>
    </source>
</evidence>
<evidence type="ECO:0000256" key="7">
    <source>
        <dbReference type="ARBA" id="ARBA00022490"/>
    </source>
</evidence>
<reference evidence="16 17" key="1">
    <citation type="journal article" date="2015" name="Genome Biol. Evol.">
        <title>Phylogenomic analyses indicate that early fungi evolved digesting cell walls of algal ancestors of land plants.</title>
        <authorList>
            <person name="Chang Y."/>
            <person name="Wang S."/>
            <person name="Sekimoto S."/>
            <person name="Aerts A.L."/>
            <person name="Choi C."/>
            <person name="Clum A."/>
            <person name="LaButti K.M."/>
            <person name="Lindquist E.A."/>
            <person name="Yee Ngan C."/>
            <person name="Ohm R.A."/>
            <person name="Salamov A.A."/>
            <person name="Grigoriev I.V."/>
            <person name="Spatafora J.W."/>
            <person name="Berbee M.L."/>
        </authorList>
    </citation>
    <scope>NUCLEOTIDE SEQUENCE [LARGE SCALE GENOMIC DNA]</scope>
    <source>
        <strain evidence="16 17">NRRL 28638</strain>
    </source>
</reference>
<dbReference type="PANTHER" id="PTHR21403:SF8">
    <property type="entry name" value="ATP PHOSPHORIBOSYLTRANSFERASE"/>
    <property type="match status" value="1"/>
</dbReference>
<dbReference type="Gene3D" id="3.30.70.120">
    <property type="match status" value="1"/>
</dbReference>
<dbReference type="EC" id="2.4.2.17" evidence="5"/>
<dbReference type="OMA" id="ITAKKYV"/>
<dbReference type="NCBIfam" id="TIGR03455">
    <property type="entry name" value="HisG_C-term"/>
    <property type="match status" value="1"/>
</dbReference>
<sequence>MDHIEDYQDRLLFAIPKKGRLHEKCVALLNNVDIQFHRKPRHDIALVQNFPIALIFLPASDIAKYVGEGNVDLGITGQDIVAESEAEDKVNIVQKLGFGKCKLQVQTPVRNQIQSANTLIGQRIVTSFPVVTKKYFDELEKNSPSESKTQIRFVGGSVETACALGLAQGIVDLVESGETMRAAGLEAIATILESEAVLISNFNTKHPDLVKKIQARIEGSLLANKYVICTYNSPRSMLQECIKITPGRKAPTLSPLEDKEWVAVSVMVESSKISDIMDQLTAISASDIMVTKLVNCRA</sequence>
<dbReference type="FunFam" id="3.30.70.120:FF:000003">
    <property type="entry name" value="ATP phosphoribosyltransferase"/>
    <property type="match status" value="1"/>
</dbReference>
<keyword evidence="9" id="KW-0328">Glycosyltransferase</keyword>
<keyword evidence="12" id="KW-0067">ATP-binding</keyword>
<evidence type="ECO:0000256" key="12">
    <source>
        <dbReference type="ARBA" id="ARBA00022840"/>
    </source>
</evidence>
<dbReference type="GO" id="GO:0005737">
    <property type="term" value="C:cytoplasm"/>
    <property type="evidence" value="ECO:0007669"/>
    <property type="project" value="UniProtKB-SubCell"/>
</dbReference>
<evidence type="ECO:0000256" key="5">
    <source>
        <dbReference type="ARBA" id="ARBA00011946"/>
    </source>
</evidence>
<keyword evidence="7" id="KW-0963">Cytoplasm</keyword>
<dbReference type="InterPro" id="IPR013115">
    <property type="entry name" value="HisG_C"/>
</dbReference>
<dbReference type="InterPro" id="IPR015867">
    <property type="entry name" value="N-reg_PII/ATP_PRibTrfase_C"/>
</dbReference>
<evidence type="ECO:0000256" key="8">
    <source>
        <dbReference type="ARBA" id="ARBA00022605"/>
    </source>
</evidence>
<dbReference type="GO" id="GO:0000105">
    <property type="term" value="P:L-histidine biosynthetic process"/>
    <property type="evidence" value="ECO:0007669"/>
    <property type="project" value="UniProtKB-UniPathway"/>
</dbReference>
<proteinExistence type="inferred from homology"/>
<evidence type="ECO:0000256" key="4">
    <source>
        <dbReference type="ARBA" id="ARBA00009372"/>
    </source>
</evidence>
<feature type="domain" description="ATP phosphoribosyltransferase catalytic" evidence="14">
    <location>
        <begin position="59"/>
        <end position="218"/>
    </location>
</feature>
<dbReference type="Gene3D" id="3.40.190.10">
    <property type="entry name" value="Periplasmic binding protein-like II"/>
    <property type="match status" value="2"/>
</dbReference>
<dbReference type="InterPro" id="IPR011322">
    <property type="entry name" value="N-reg_PII-like_a/b"/>
</dbReference>
<dbReference type="InterPro" id="IPR001348">
    <property type="entry name" value="ATP_PRibTrfase_HisG"/>
</dbReference>
<evidence type="ECO:0000259" key="14">
    <source>
        <dbReference type="Pfam" id="PF01634"/>
    </source>
</evidence>
<evidence type="ECO:0000313" key="17">
    <source>
        <dbReference type="Proteomes" id="UP000070444"/>
    </source>
</evidence>
<dbReference type="InterPro" id="IPR020621">
    <property type="entry name" value="ATP-PRT_HisG_long"/>
</dbReference>
<dbReference type="GO" id="GO:0003879">
    <property type="term" value="F:ATP phosphoribosyltransferase activity"/>
    <property type="evidence" value="ECO:0007669"/>
    <property type="project" value="UniProtKB-EC"/>
</dbReference>
<feature type="domain" description="Histidine biosynthesis HisG C-terminal" evidence="15">
    <location>
        <begin position="223"/>
        <end position="293"/>
    </location>
</feature>
<evidence type="ECO:0000256" key="10">
    <source>
        <dbReference type="ARBA" id="ARBA00022679"/>
    </source>
</evidence>
<dbReference type="HAMAP" id="MF_00079">
    <property type="entry name" value="HisG_Long"/>
    <property type="match status" value="1"/>
</dbReference>
<evidence type="ECO:0000256" key="3">
    <source>
        <dbReference type="ARBA" id="ARBA00004667"/>
    </source>
</evidence>
<dbReference type="SUPFAM" id="SSF53850">
    <property type="entry name" value="Periplasmic binding protein-like II"/>
    <property type="match status" value="1"/>
</dbReference>
<evidence type="ECO:0000256" key="9">
    <source>
        <dbReference type="ARBA" id="ARBA00022676"/>
    </source>
</evidence>
<dbReference type="AlphaFoldDB" id="A0A137PHG4"/>
<evidence type="ECO:0000256" key="2">
    <source>
        <dbReference type="ARBA" id="ARBA00004496"/>
    </source>
</evidence>
<accession>A0A137PHG4</accession>
<keyword evidence="11" id="KW-0547">Nucleotide-binding</keyword>
<comment type="similarity">
    <text evidence="4">Belongs to the ATP phosphoribosyltransferase family.</text>
</comment>
<evidence type="ECO:0000256" key="13">
    <source>
        <dbReference type="ARBA" id="ARBA00023102"/>
    </source>
</evidence>